<evidence type="ECO:0000256" key="1">
    <source>
        <dbReference type="SAM" id="MobiDB-lite"/>
    </source>
</evidence>
<evidence type="ECO:0000313" key="3">
    <source>
        <dbReference type="Proteomes" id="UP000299102"/>
    </source>
</evidence>
<reference evidence="2 3" key="1">
    <citation type="journal article" date="2019" name="Commun. Biol.">
        <title>The bagworm genome reveals a unique fibroin gene that provides high tensile strength.</title>
        <authorList>
            <person name="Kono N."/>
            <person name="Nakamura H."/>
            <person name="Ohtoshi R."/>
            <person name="Tomita M."/>
            <person name="Numata K."/>
            <person name="Arakawa K."/>
        </authorList>
    </citation>
    <scope>NUCLEOTIDE SEQUENCE [LARGE SCALE GENOMIC DNA]</scope>
</reference>
<dbReference type="EMBL" id="BGZK01000684">
    <property type="protein sequence ID" value="GBP56095.1"/>
    <property type="molecule type" value="Genomic_DNA"/>
</dbReference>
<comment type="caution">
    <text evidence="2">The sequence shown here is derived from an EMBL/GenBank/DDBJ whole genome shotgun (WGS) entry which is preliminary data.</text>
</comment>
<sequence>MPLHAWMSRVWRGWTVSSTVATVRHEELEPRLPLREKGVKCTRSPQIARAENRLKGVGRNLSESHSETSKQKNSSRTPSGVQKLHTIEIRTHSLAIGLTDLDEIRNLYVCEIGKEMSHELEENRRWCDIPYLLPLFEITLPHGRVLAIDEDYDAGLHVFCHGVGASRTIELVPEQPSFALNLTSAPVEFATGI</sequence>
<dbReference type="Proteomes" id="UP000299102">
    <property type="component" value="Unassembled WGS sequence"/>
</dbReference>
<proteinExistence type="predicted"/>
<name>A0A4C1X1B6_EUMVA</name>
<dbReference type="AlphaFoldDB" id="A0A4C1X1B6"/>
<feature type="compositionally biased region" description="Polar residues" evidence="1">
    <location>
        <begin position="71"/>
        <end position="80"/>
    </location>
</feature>
<keyword evidence="3" id="KW-1185">Reference proteome</keyword>
<feature type="region of interest" description="Disordered" evidence="1">
    <location>
        <begin position="52"/>
        <end position="82"/>
    </location>
</feature>
<evidence type="ECO:0000313" key="2">
    <source>
        <dbReference type="EMBL" id="GBP56095.1"/>
    </source>
</evidence>
<protein>
    <submittedName>
        <fullName evidence="2">Uncharacterized protein</fullName>
    </submittedName>
</protein>
<organism evidence="2 3">
    <name type="scientific">Eumeta variegata</name>
    <name type="common">Bagworm moth</name>
    <name type="synonym">Eumeta japonica</name>
    <dbReference type="NCBI Taxonomy" id="151549"/>
    <lineage>
        <taxon>Eukaryota</taxon>
        <taxon>Metazoa</taxon>
        <taxon>Ecdysozoa</taxon>
        <taxon>Arthropoda</taxon>
        <taxon>Hexapoda</taxon>
        <taxon>Insecta</taxon>
        <taxon>Pterygota</taxon>
        <taxon>Neoptera</taxon>
        <taxon>Endopterygota</taxon>
        <taxon>Lepidoptera</taxon>
        <taxon>Glossata</taxon>
        <taxon>Ditrysia</taxon>
        <taxon>Tineoidea</taxon>
        <taxon>Psychidae</taxon>
        <taxon>Oiketicinae</taxon>
        <taxon>Eumeta</taxon>
    </lineage>
</organism>
<accession>A0A4C1X1B6</accession>
<gene>
    <name evidence="2" type="ORF">EVAR_43859_1</name>
</gene>